<evidence type="ECO:0000313" key="4">
    <source>
        <dbReference type="Proteomes" id="UP000184603"/>
    </source>
</evidence>
<proteinExistence type="predicted"/>
<dbReference type="Proteomes" id="UP000184603">
    <property type="component" value="Unassembled WGS sequence"/>
</dbReference>
<evidence type="ECO:0000256" key="1">
    <source>
        <dbReference type="SAM" id="Coils"/>
    </source>
</evidence>
<organism evidence="3 4">
    <name type="scientific">Desulfopila aestuarii DSM 18488</name>
    <dbReference type="NCBI Taxonomy" id="1121416"/>
    <lineage>
        <taxon>Bacteria</taxon>
        <taxon>Pseudomonadati</taxon>
        <taxon>Thermodesulfobacteriota</taxon>
        <taxon>Desulfobulbia</taxon>
        <taxon>Desulfobulbales</taxon>
        <taxon>Desulfocapsaceae</taxon>
        <taxon>Desulfopila</taxon>
    </lineage>
</organism>
<reference evidence="3 4" key="1">
    <citation type="submission" date="2016-12" db="EMBL/GenBank/DDBJ databases">
        <authorList>
            <person name="Song W.-J."/>
            <person name="Kurnit D.M."/>
        </authorList>
    </citation>
    <scope>NUCLEOTIDE SEQUENCE [LARGE SCALE GENOMIC DNA]</scope>
    <source>
        <strain evidence="3 4">DSM 18488</strain>
    </source>
</reference>
<dbReference type="AlphaFoldDB" id="A0A1M7YHG4"/>
<feature type="domain" description="HTH cro/C1-type" evidence="2">
    <location>
        <begin position="22"/>
        <end position="53"/>
    </location>
</feature>
<dbReference type="PROSITE" id="PS50943">
    <property type="entry name" value="HTH_CROC1"/>
    <property type="match status" value="1"/>
</dbReference>
<keyword evidence="1" id="KW-0175">Coiled coil</keyword>
<dbReference type="EMBL" id="FRFE01000031">
    <property type="protein sequence ID" value="SHO52084.1"/>
    <property type="molecule type" value="Genomic_DNA"/>
</dbReference>
<dbReference type="GO" id="GO:0003677">
    <property type="term" value="F:DNA binding"/>
    <property type="evidence" value="ECO:0007669"/>
    <property type="project" value="InterPro"/>
</dbReference>
<feature type="coiled-coil region" evidence="1">
    <location>
        <begin position="8"/>
        <end position="35"/>
    </location>
</feature>
<keyword evidence="4" id="KW-1185">Reference proteome</keyword>
<dbReference type="CDD" id="cd00093">
    <property type="entry name" value="HTH_XRE"/>
    <property type="match status" value="1"/>
</dbReference>
<dbReference type="STRING" id="1121416.SAMN02745220_04361"/>
<dbReference type="InterPro" id="IPR001387">
    <property type="entry name" value="Cro/C1-type_HTH"/>
</dbReference>
<evidence type="ECO:0000313" key="3">
    <source>
        <dbReference type="EMBL" id="SHO52084.1"/>
    </source>
</evidence>
<gene>
    <name evidence="3" type="ORF">SAMN02745220_04361</name>
</gene>
<dbReference type="Pfam" id="PF01381">
    <property type="entry name" value="HTH_3"/>
    <property type="match status" value="1"/>
</dbReference>
<dbReference type="InterPro" id="IPR010982">
    <property type="entry name" value="Lambda_DNA-bd_dom_sf"/>
</dbReference>
<accession>A0A1M7YHG4</accession>
<protein>
    <submittedName>
        <fullName evidence="3">Helix-turn-helix</fullName>
    </submittedName>
</protein>
<dbReference type="Gene3D" id="1.10.260.40">
    <property type="entry name" value="lambda repressor-like DNA-binding domains"/>
    <property type="match status" value="1"/>
</dbReference>
<evidence type="ECO:0000259" key="2">
    <source>
        <dbReference type="PROSITE" id="PS50943"/>
    </source>
</evidence>
<dbReference type="SUPFAM" id="SSF47413">
    <property type="entry name" value="lambda repressor-like DNA-binding domains"/>
    <property type="match status" value="1"/>
</dbReference>
<sequence length="107" mass="12610">MLNMIDINEKQKEILRQLATRLREARLQRNETQEIFAARLGISRQSYGKMESGSPTTPIGHWITASVLLQRLETWEGVLGTPENLFERFEKQKSRRERASRRRKDNL</sequence>
<name>A0A1M7YHG4_9BACT</name>